<dbReference type="GO" id="GO:0005524">
    <property type="term" value="F:ATP binding"/>
    <property type="evidence" value="ECO:0007669"/>
    <property type="project" value="InterPro"/>
</dbReference>
<dbReference type="InterPro" id="IPR036265">
    <property type="entry name" value="HIT-like_sf"/>
</dbReference>
<dbReference type="InterPro" id="IPR011146">
    <property type="entry name" value="HIT-like"/>
</dbReference>
<dbReference type="SUPFAM" id="SSF56024">
    <property type="entry name" value="Phospholipase D/nuclease"/>
    <property type="match status" value="1"/>
</dbReference>
<protein>
    <submittedName>
        <fullName evidence="4">Unannotated protein</fullName>
    </submittedName>
</protein>
<dbReference type="EMBL" id="CAFBLK010000149">
    <property type="protein sequence ID" value="CAB4871505.1"/>
    <property type="molecule type" value="Genomic_DNA"/>
</dbReference>
<accession>A0A6J7DRF0</accession>
<name>A0A6J7DRF0_9ZZZZ</name>
<dbReference type="InterPro" id="IPR019808">
    <property type="entry name" value="Histidine_triad_CS"/>
</dbReference>
<dbReference type="InterPro" id="IPR006935">
    <property type="entry name" value="Helicase/UvrB_N"/>
</dbReference>
<dbReference type="PROSITE" id="PS51194">
    <property type="entry name" value="HELICASE_CTER"/>
    <property type="match status" value="1"/>
</dbReference>
<dbReference type="InterPro" id="IPR052511">
    <property type="entry name" value="ATP-dep_Helicase"/>
</dbReference>
<reference evidence="4" key="1">
    <citation type="submission" date="2020-05" db="EMBL/GenBank/DDBJ databases">
        <authorList>
            <person name="Chiriac C."/>
            <person name="Salcher M."/>
            <person name="Ghai R."/>
            <person name="Kavagutti S V."/>
        </authorList>
    </citation>
    <scope>NUCLEOTIDE SEQUENCE</scope>
</reference>
<feature type="domain" description="Helicase C-terminal" evidence="3">
    <location>
        <begin position="517"/>
        <end position="661"/>
    </location>
</feature>
<dbReference type="Pfam" id="PF04851">
    <property type="entry name" value="ResIII"/>
    <property type="match status" value="1"/>
</dbReference>
<dbReference type="PROSITE" id="PS51192">
    <property type="entry name" value="HELICASE_ATP_BIND_1"/>
    <property type="match status" value="1"/>
</dbReference>
<evidence type="ECO:0000313" key="4">
    <source>
        <dbReference type="EMBL" id="CAB4871505.1"/>
    </source>
</evidence>
<feature type="domain" description="Helicase ATP-binding" evidence="2">
    <location>
        <begin position="315"/>
        <end position="463"/>
    </location>
</feature>
<dbReference type="PANTHER" id="PTHR47962">
    <property type="entry name" value="ATP-DEPENDENT HELICASE LHR-RELATED-RELATED"/>
    <property type="match status" value="1"/>
</dbReference>
<evidence type="ECO:0000259" key="2">
    <source>
        <dbReference type="PROSITE" id="PS51192"/>
    </source>
</evidence>
<evidence type="ECO:0000259" key="3">
    <source>
        <dbReference type="PROSITE" id="PS51194"/>
    </source>
</evidence>
<sequence>MVGDRKSTRREIATWWDATAEEKAAVLELVDEVRALINTSHSPDGFNVGFNEGAAAGQTIPHLHVHVIPRYKSDVPDPRGGIRNVIPNLGNYLASKQSDQPALVTPRDGALFRQLGASLRHLAHDTIDLVVSFVQPSGVDLLGSLIDEALERGAHIRLLTTDYLCITDPSALGFFLDRVGTQEGGGSLEVRVFSDPSTSFHPKAYIFSASSTGEGVAFVGSSNISRSGISSGVEWNLRAQEISAITSEFTLLWNDNRSVPLTSKWLDDYIERRVVPTPKIKPQGEDSGEIEIDEVEESPIEPWGIQKEALAALTAARAEGHQAGLVVMATGLGKTWLAAFDSTRPSFKRVLFIAHREEILTQARDVYRRIRPSGSLTMFTGNERDISGDVVFASIQSLQRNLQSFEIDRFDYIVVDEFHHASAPTYVKVINHFEPKFLLGLTATPDRSDAADLLALCGDNLVYECGLVNGINLGLLSPLHYRAVKDIADYEEIPWRGGRFDIAALSEQLETQQRAKQIFDEWSALGGEHRRTIGFCCSITHAEFMAGFFCDLGVEAVAVHSGTTSAPRGESLERLDAGELPIIFTVDLFNEGVDIPALDIVLLLRPTESPIVFFQQLGRGLRAIAGKSHLDVLDLVGNHRSFLLKARLLAELVGSPYLTPRDAVAAAKGGYANLPEGCSIVIDLEVVELLEKLLGAPNNEDRIIEIARAWAESHDDVRPTALEIALATRRALDVKSAGGWFGLLSESGMLSDAEKAVFVIARDFLIDIEHGSYQKSFKLVTIQALIKSEALRKPTSLSDVCAVAKTIIYRDPRLLADLNDALGNFLDPSNPTTTEWQRYWQKNPISAWIGEDAKGSRAWFNLTGDQFALALEIPAELGETFDAMVAEITEYRLYRYLLSRVDKKDRQRRQPIALNGQQLDAAFAVEALLGIPNSIVFESAGGAGKSGIKRNPDYVAGIDVVLSRLRDLNAVILDAYVDSGNVKNLPIPDRRVHLGTDYALPLDLRGSTALEAIRKAMLKSMAKIGKAATATSAGGNSRKALRIQIENVQIYTPKDLANYLGGTLPLDELVGSLTSARSDTAS</sequence>
<dbReference type="SMART" id="SM00487">
    <property type="entry name" value="DEXDc"/>
    <property type="match status" value="1"/>
</dbReference>
<organism evidence="4">
    <name type="scientific">freshwater metagenome</name>
    <dbReference type="NCBI Taxonomy" id="449393"/>
    <lineage>
        <taxon>unclassified sequences</taxon>
        <taxon>metagenomes</taxon>
        <taxon>ecological metagenomes</taxon>
    </lineage>
</organism>
<evidence type="ECO:0000259" key="1">
    <source>
        <dbReference type="PROSITE" id="PS51084"/>
    </source>
</evidence>
<dbReference type="Pfam" id="PF00271">
    <property type="entry name" value="Helicase_C"/>
    <property type="match status" value="1"/>
</dbReference>
<dbReference type="InterPro" id="IPR001650">
    <property type="entry name" value="Helicase_C-like"/>
</dbReference>
<feature type="domain" description="HIT" evidence="1">
    <location>
        <begin position="1"/>
        <end position="77"/>
    </location>
</feature>
<gene>
    <name evidence="4" type="ORF">UFOPK3317_00915</name>
</gene>
<dbReference type="Pfam" id="PF01230">
    <property type="entry name" value="HIT"/>
    <property type="match status" value="1"/>
</dbReference>
<dbReference type="GO" id="GO:0016887">
    <property type="term" value="F:ATP hydrolysis activity"/>
    <property type="evidence" value="ECO:0007669"/>
    <property type="project" value="TreeGrafter"/>
</dbReference>
<dbReference type="Pfam" id="PF13091">
    <property type="entry name" value="PLDc_2"/>
    <property type="match status" value="1"/>
</dbReference>
<dbReference type="AlphaFoldDB" id="A0A6J7DRF0"/>
<dbReference type="SMART" id="SM00490">
    <property type="entry name" value="HELICc"/>
    <property type="match status" value="1"/>
</dbReference>
<dbReference type="InterPro" id="IPR025202">
    <property type="entry name" value="PLD-like_dom"/>
</dbReference>
<dbReference type="PANTHER" id="PTHR47962:SF4">
    <property type="entry name" value="HELICASE"/>
    <property type="match status" value="1"/>
</dbReference>
<dbReference type="SUPFAM" id="SSF52540">
    <property type="entry name" value="P-loop containing nucleoside triphosphate hydrolases"/>
    <property type="match status" value="1"/>
</dbReference>
<dbReference type="CDD" id="cd18799">
    <property type="entry name" value="SF2_C_EcoAI-like"/>
    <property type="match status" value="1"/>
</dbReference>
<dbReference type="Gene3D" id="3.30.428.10">
    <property type="entry name" value="HIT-like"/>
    <property type="match status" value="1"/>
</dbReference>
<dbReference type="CDD" id="cd18032">
    <property type="entry name" value="DEXHc_RE_I_III_res"/>
    <property type="match status" value="1"/>
</dbReference>
<dbReference type="InterPro" id="IPR027417">
    <property type="entry name" value="P-loop_NTPase"/>
</dbReference>
<dbReference type="GO" id="GO:0003677">
    <property type="term" value="F:DNA binding"/>
    <property type="evidence" value="ECO:0007669"/>
    <property type="project" value="InterPro"/>
</dbReference>
<dbReference type="Gene3D" id="3.40.50.300">
    <property type="entry name" value="P-loop containing nucleotide triphosphate hydrolases"/>
    <property type="match status" value="2"/>
</dbReference>
<dbReference type="SUPFAM" id="SSF54197">
    <property type="entry name" value="HIT-like"/>
    <property type="match status" value="1"/>
</dbReference>
<proteinExistence type="predicted"/>
<dbReference type="InterPro" id="IPR014001">
    <property type="entry name" value="Helicase_ATP-bd"/>
</dbReference>
<dbReference type="Gene3D" id="3.30.870.10">
    <property type="entry name" value="Endonuclease Chain A"/>
    <property type="match status" value="1"/>
</dbReference>
<dbReference type="PROSITE" id="PS00892">
    <property type="entry name" value="HIT_1"/>
    <property type="match status" value="1"/>
</dbReference>
<dbReference type="PROSITE" id="PS51084">
    <property type="entry name" value="HIT_2"/>
    <property type="match status" value="1"/>
</dbReference>